<comment type="pathway">
    <text evidence="3 8">Sulfur metabolism; glutathione metabolism.</text>
</comment>
<accession>A0A397VX41</accession>
<evidence type="ECO:0000313" key="11">
    <source>
        <dbReference type="Proteomes" id="UP000266673"/>
    </source>
</evidence>
<protein>
    <recommendedName>
        <fullName evidence="8">Glutathione hydrolase</fullName>
        <ecNumber evidence="8">2.3.2.2</ecNumber>
        <ecNumber evidence="8">3.4.19.13</ecNumber>
    </recommendedName>
    <alternativeName>
        <fullName evidence="8">Gamma-glutamyltransferase</fullName>
    </alternativeName>
    <alternativeName>
        <fullName evidence="8">Gamma-glutamyltranspeptidase</fullName>
    </alternativeName>
</protein>
<comment type="function">
    <text evidence="8">Cleaves the gamma-glutamyl peptide bond of glutathione and glutathione conjugates.</text>
</comment>
<keyword evidence="8" id="KW-0012">Acyltransferase</keyword>
<evidence type="ECO:0000256" key="1">
    <source>
        <dbReference type="ARBA" id="ARBA00001049"/>
    </source>
</evidence>
<reference evidence="10 11" key="1">
    <citation type="submission" date="2018-06" db="EMBL/GenBank/DDBJ databases">
        <title>Comparative genomics reveals the genomic features of Rhizophagus irregularis, R. cerebriforme, R. diaphanum and Gigaspora rosea, and their symbiotic lifestyle signature.</title>
        <authorList>
            <person name="Morin E."/>
            <person name="San Clemente H."/>
            <person name="Chen E.C.H."/>
            <person name="De La Providencia I."/>
            <person name="Hainaut M."/>
            <person name="Kuo A."/>
            <person name="Kohler A."/>
            <person name="Murat C."/>
            <person name="Tang N."/>
            <person name="Roy S."/>
            <person name="Loubradou J."/>
            <person name="Henrissat B."/>
            <person name="Grigoriev I.V."/>
            <person name="Corradi N."/>
            <person name="Roux C."/>
            <person name="Martin F.M."/>
        </authorList>
    </citation>
    <scope>NUCLEOTIDE SEQUENCE [LARGE SCALE GENOMIC DNA]</scope>
    <source>
        <strain evidence="10 11">DAOM 194757</strain>
    </source>
</reference>
<evidence type="ECO:0000256" key="6">
    <source>
        <dbReference type="PIRSR" id="PIRSR600101-1"/>
    </source>
</evidence>
<dbReference type="AlphaFoldDB" id="A0A397VX41"/>
<dbReference type="InterPro" id="IPR043138">
    <property type="entry name" value="GGT_lsub"/>
</dbReference>
<comment type="caution">
    <text evidence="10">The sequence shown here is derived from an EMBL/GenBank/DDBJ whole genome shotgun (WGS) entry which is preliminary data.</text>
</comment>
<dbReference type="UniPathway" id="UPA00204"/>
<gene>
    <name evidence="10" type="ORF">C2G38_2168277</name>
</gene>
<comment type="catalytic activity">
    <reaction evidence="1 8">
        <text>an S-substituted glutathione + H2O = an S-substituted L-cysteinylglycine + L-glutamate</text>
        <dbReference type="Rhea" id="RHEA:59468"/>
        <dbReference type="ChEBI" id="CHEBI:15377"/>
        <dbReference type="ChEBI" id="CHEBI:29985"/>
        <dbReference type="ChEBI" id="CHEBI:90779"/>
        <dbReference type="ChEBI" id="CHEBI:143103"/>
        <dbReference type="EC" id="3.4.19.13"/>
    </reaction>
</comment>
<dbReference type="Gene3D" id="3.60.20.40">
    <property type="match status" value="1"/>
</dbReference>
<dbReference type="PRINTS" id="PR01210">
    <property type="entry name" value="GGTRANSPTASE"/>
</dbReference>
<dbReference type="EC" id="2.3.2.2" evidence="8"/>
<dbReference type="PANTHER" id="PTHR11686">
    <property type="entry name" value="GAMMA GLUTAMYL TRANSPEPTIDASE"/>
    <property type="match status" value="1"/>
</dbReference>
<feature type="binding site" evidence="7">
    <location>
        <begin position="428"/>
        <end position="430"/>
    </location>
    <ligand>
        <name>L-glutamate</name>
        <dbReference type="ChEBI" id="CHEBI:29985"/>
    </ligand>
</feature>
<comment type="catalytic activity">
    <reaction evidence="5 8">
        <text>an N-terminal (5-L-glutamyl)-[peptide] + an alpha-amino acid = 5-L-glutamyl amino acid + an N-terminal L-alpha-aminoacyl-[peptide]</text>
        <dbReference type="Rhea" id="RHEA:23904"/>
        <dbReference type="Rhea" id="RHEA-COMP:9780"/>
        <dbReference type="Rhea" id="RHEA-COMP:9795"/>
        <dbReference type="ChEBI" id="CHEBI:77644"/>
        <dbReference type="ChEBI" id="CHEBI:78597"/>
        <dbReference type="ChEBI" id="CHEBI:78599"/>
        <dbReference type="ChEBI" id="CHEBI:78608"/>
        <dbReference type="EC" id="2.3.2.2"/>
    </reaction>
</comment>
<keyword evidence="9" id="KW-0812">Transmembrane</keyword>
<dbReference type="GO" id="GO:0036374">
    <property type="term" value="F:glutathione hydrolase activity"/>
    <property type="evidence" value="ECO:0007669"/>
    <property type="project" value="UniProtKB-UniRule"/>
</dbReference>
<dbReference type="GO" id="GO:0103068">
    <property type="term" value="F:leukotriene C4 gamma-glutamyl transferase activity"/>
    <property type="evidence" value="ECO:0007669"/>
    <property type="project" value="UniProtKB-EC"/>
</dbReference>
<dbReference type="InterPro" id="IPR029055">
    <property type="entry name" value="Ntn_hydrolases_N"/>
</dbReference>
<keyword evidence="8" id="KW-0808">Transferase</keyword>
<evidence type="ECO:0000256" key="3">
    <source>
        <dbReference type="ARBA" id="ARBA00005115"/>
    </source>
</evidence>
<sequence>MTNNYHSIGDVEDGRRSEDNDDKSFRQHSLWKIFALVICVGLLFGLIFVEFPTDNALDGIIVGDPNLIVAKHGAVASELVNCSAIGVDVLKEGGSAVDAAIATQLCVGTINAFSAGIGGGGLMMIRLPNGTADFIDCRETAPKAARHDMYKKNHTLSAIGGLAVGVPGEIRGMKLAHEKYGKLPWKRLFEPAIKLSRYGFPVPPELAIRLKSYRKVILSIPSYHDIYSPHGRLLTEGDIVYRLNFSNTLETIANNYTEFYEGEIAKSLVKEINAQGGNMTYEDFVNYQPIVREPVIGYYRGRKVITSPEPTSGPALIFMLNLLEGYNMSQNGLDGTNLQRIVETLKFGFARRTELADPAFFKNPKEHNDRVKEIISKKFAAAVRHNVSETHTYNPNHYDPIFDFSEDHGTTHISVIDVNNMAVSFTSTVNQIWGARVLDRNTGVILNNEMNDFAVPGEPNIFGLWPSPYNFVEPGKRPLSSTVPTIMENEDGEVELVIGGSGGTRILTSVLQALTNVYDFNMDVLSAVNAPRVHQQLLPNVVEMDSGFDYDVVNDLLKIGHIIQLHNVYDRRYAGVVQIVRKFKNGTIHAASDFRKNGLAAGY</sequence>
<dbReference type="InterPro" id="IPR000101">
    <property type="entry name" value="GGT_peptidase"/>
</dbReference>
<dbReference type="EC" id="3.4.19.13" evidence="8"/>
<evidence type="ECO:0000256" key="5">
    <source>
        <dbReference type="ARBA" id="ARBA00047417"/>
    </source>
</evidence>
<feature type="binding site" evidence="7">
    <location>
        <position position="503"/>
    </location>
    <ligand>
        <name>L-glutamate</name>
        <dbReference type="ChEBI" id="CHEBI:29985"/>
    </ligand>
</feature>
<feature type="binding site" evidence="7">
    <location>
        <position position="138"/>
    </location>
    <ligand>
        <name>L-glutamate</name>
        <dbReference type="ChEBI" id="CHEBI:29985"/>
    </ligand>
</feature>
<dbReference type="GO" id="GO:0006751">
    <property type="term" value="P:glutathione catabolic process"/>
    <property type="evidence" value="ECO:0007669"/>
    <property type="project" value="UniProtKB-UniRule"/>
</dbReference>
<feature type="transmembrane region" description="Helical" evidence="9">
    <location>
        <begin position="30"/>
        <end position="49"/>
    </location>
</feature>
<dbReference type="PANTHER" id="PTHR11686:SF9">
    <property type="entry name" value="RE13973P"/>
    <property type="match status" value="1"/>
</dbReference>
<dbReference type="Proteomes" id="UP000266673">
    <property type="component" value="Unassembled WGS sequence"/>
</dbReference>
<name>A0A397VX41_9GLOM</name>
<dbReference type="Gene3D" id="1.10.246.130">
    <property type="match status" value="1"/>
</dbReference>
<evidence type="ECO:0000313" key="10">
    <source>
        <dbReference type="EMBL" id="RIB24543.1"/>
    </source>
</evidence>
<dbReference type="Pfam" id="PF01019">
    <property type="entry name" value="G_glu_transpept"/>
    <property type="match status" value="1"/>
</dbReference>
<feature type="binding site" evidence="7">
    <location>
        <begin position="480"/>
        <end position="481"/>
    </location>
    <ligand>
        <name>L-glutamate</name>
        <dbReference type="ChEBI" id="CHEBI:29985"/>
    </ligand>
</feature>
<evidence type="ECO:0000256" key="7">
    <source>
        <dbReference type="PIRSR" id="PIRSR600101-2"/>
    </source>
</evidence>
<comment type="catalytic activity">
    <reaction evidence="2 8">
        <text>glutathione + H2O = L-cysteinylglycine + L-glutamate</text>
        <dbReference type="Rhea" id="RHEA:28807"/>
        <dbReference type="ChEBI" id="CHEBI:15377"/>
        <dbReference type="ChEBI" id="CHEBI:29985"/>
        <dbReference type="ChEBI" id="CHEBI:57925"/>
        <dbReference type="ChEBI" id="CHEBI:61694"/>
        <dbReference type="EC" id="3.4.19.13"/>
    </reaction>
</comment>
<evidence type="ECO:0000256" key="9">
    <source>
        <dbReference type="SAM" id="Phobius"/>
    </source>
</evidence>
<dbReference type="FunFam" id="1.10.246.130:FF:000001">
    <property type="entry name" value="Gamma-glutamyltransferase 5 isoform 1"/>
    <property type="match status" value="1"/>
</dbReference>
<organism evidence="10 11">
    <name type="scientific">Gigaspora rosea</name>
    <dbReference type="NCBI Taxonomy" id="44941"/>
    <lineage>
        <taxon>Eukaryota</taxon>
        <taxon>Fungi</taxon>
        <taxon>Fungi incertae sedis</taxon>
        <taxon>Mucoromycota</taxon>
        <taxon>Glomeromycotina</taxon>
        <taxon>Glomeromycetes</taxon>
        <taxon>Diversisporales</taxon>
        <taxon>Gigasporaceae</taxon>
        <taxon>Gigaspora</taxon>
    </lineage>
</organism>
<evidence type="ECO:0000256" key="8">
    <source>
        <dbReference type="RuleBase" id="RU368068"/>
    </source>
</evidence>
<feature type="active site" description="Nucleophile" evidence="6">
    <location>
        <position position="410"/>
    </location>
</feature>
<dbReference type="InterPro" id="IPR043137">
    <property type="entry name" value="GGT_ssub_C"/>
</dbReference>
<dbReference type="FunFam" id="3.60.20.40:FF:000001">
    <property type="entry name" value="Gamma-glutamyltranspeptidase 1"/>
    <property type="match status" value="1"/>
</dbReference>
<dbReference type="EMBL" id="QKWP01000212">
    <property type="protein sequence ID" value="RIB24543.1"/>
    <property type="molecule type" value="Genomic_DNA"/>
</dbReference>
<dbReference type="STRING" id="44941.A0A397VX41"/>
<keyword evidence="9" id="KW-1133">Transmembrane helix</keyword>
<feature type="binding site" evidence="7">
    <location>
        <position position="452"/>
    </location>
    <ligand>
        <name>L-glutamate</name>
        <dbReference type="ChEBI" id="CHEBI:29985"/>
    </ligand>
</feature>
<keyword evidence="8 10" id="KW-0378">Hydrolase</keyword>
<keyword evidence="9" id="KW-0472">Membrane</keyword>
<proteinExistence type="inferred from homology"/>
<dbReference type="NCBIfam" id="TIGR00066">
    <property type="entry name" value="g_glut_trans"/>
    <property type="match status" value="1"/>
</dbReference>
<comment type="similarity">
    <text evidence="4">Belongs to the gamma-glutamyltransferase family.</text>
</comment>
<dbReference type="SUPFAM" id="SSF56235">
    <property type="entry name" value="N-terminal nucleophile aminohydrolases (Ntn hydrolases)"/>
    <property type="match status" value="1"/>
</dbReference>
<dbReference type="OrthoDB" id="1081007at2759"/>
<dbReference type="GO" id="GO:0005886">
    <property type="term" value="C:plasma membrane"/>
    <property type="evidence" value="ECO:0007669"/>
    <property type="project" value="TreeGrafter"/>
</dbReference>
<keyword evidence="11" id="KW-1185">Reference proteome</keyword>
<evidence type="ECO:0000256" key="2">
    <source>
        <dbReference type="ARBA" id="ARBA00001089"/>
    </source>
</evidence>
<evidence type="ECO:0000256" key="4">
    <source>
        <dbReference type="ARBA" id="ARBA00009381"/>
    </source>
</evidence>